<gene>
    <name evidence="1" type="ORF">F2Q70_00019778</name>
</gene>
<comment type="caution">
    <text evidence="1">The sequence shown here is derived from an EMBL/GenBank/DDBJ whole genome shotgun (WGS) entry which is preliminary data.</text>
</comment>
<name>A0A8S9GKE9_BRACR</name>
<dbReference type="AlphaFoldDB" id="A0A8S9GKE9"/>
<evidence type="ECO:0000313" key="1">
    <source>
        <dbReference type="EMBL" id="KAF2546705.1"/>
    </source>
</evidence>
<reference evidence="1" key="1">
    <citation type="submission" date="2019-12" db="EMBL/GenBank/DDBJ databases">
        <title>Genome sequencing and annotation of Brassica cretica.</title>
        <authorList>
            <person name="Studholme D.J."/>
            <person name="Sarris P.F."/>
        </authorList>
    </citation>
    <scope>NUCLEOTIDE SEQUENCE</scope>
    <source>
        <strain evidence="1">PFS-102/07</strain>
        <tissue evidence="1">Leaf</tissue>
    </source>
</reference>
<protein>
    <submittedName>
        <fullName evidence="1">Uncharacterized protein</fullName>
    </submittedName>
</protein>
<organism evidence="1">
    <name type="scientific">Brassica cretica</name>
    <name type="common">Mustard</name>
    <dbReference type="NCBI Taxonomy" id="69181"/>
    <lineage>
        <taxon>Eukaryota</taxon>
        <taxon>Viridiplantae</taxon>
        <taxon>Streptophyta</taxon>
        <taxon>Embryophyta</taxon>
        <taxon>Tracheophyta</taxon>
        <taxon>Spermatophyta</taxon>
        <taxon>Magnoliopsida</taxon>
        <taxon>eudicotyledons</taxon>
        <taxon>Gunneridae</taxon>
        <taxon>Pentapetalae</taxon>
        <taxon>rosids</taxon>
        <taxon>malvids</taxon>
        <taxon>Brassicales</taxon>
        <taxon>Brassicaceae</taxon>
        <taxon>Brassiceae</taxon>
        <taxon>Brassica</taxon>
    </lineage>
</organism>
<dbReference type="EMBL" id="QGKY02001925">
    <property type="protein sequence ID" value="KAF2546705.1"/>
    <property type="molecule type" value="Genomic_DNA"/>
</dbReference>
<proteinExistence type="predicted"/>
<sequence>MQITDTLNCATVLEHAHLCSCSYFSLWIFPFSQTLQHPLLASDFTDQKPLDPIGPYSVSDVSFAYHTRTSSSSFFDAAYPSASSLIRYT</sequence>
<accession>A0A8S9GKE9</accession>